<evidence type="ECO:0000313" key="1">
    <source>
        <dbReference type="EMBL" id="AXN39628.1"/>
    </source>
</evidence>
<accession>A0ABN5N5L6</accession>
<evidence type="ECO:0000313" key="2">
    <source>
        <dbReference type="Proteomes" id="UP000260457"/>
    </source>
</evidence>
<dbReference type="Proteomes" id="UP000260457">
    <property type="component" value="Chromosome"/>
</dbReference>
<dbReference type="GeneID" id="95399635"/>
<protein>
    <submittedName>
        <fullName evidence="1">Uncharacterized protein</fullName>
    </submittedName>
</protein>
<name>A0ABN5N5L6_9BACI</name>
<dbReference type="EMBL" id="CP030926">
    <property type="protein sequence ID" value="AXN39628.1"/>
    <property type="molecule type" value="Genomic_DNA"/>
</dbReference>
<organism evidence="1 2">
    <name type="scientific">Peribacillus butanolivorans</name>
    <dbReference type="NCBI Taxonomy" id="421767"/>
    <lineage>
        <taxon>Bacteria</taxon>
        <taxon>Bacillati</taxon>
        <taxon>Bacillota</taxon>
        <taxon>Bacilli</taxon>
        <taxon>Bacillales</taxon>
        <taxon>Bacillaceae</taxon>
        <taxon>Peribacillus</taxon>
    </lineage>
</organism>
<keyword evidence="2" id="KW-1185">Reference proteome</keyword>
<proteinExistence type="predicted"/>
<dbReference type="RefSeq" id="WP_116821445.1">
    <property type="nucleotide sequence ID" value="NZ_CP030926.1"/>
</dbReference>
<sequence>MNKSIFLQRPHEGDLDHYLSHLKERNTATTNAKIVEKLKVLHRKIYYLNLLSQSLNMVAKEKRYLNEIVTDLILCMDLFSLNYMKPTRMGLRAAIEEFNRLLLVKVKEEVKNLGVYKLNEKVKEKFKEDNHIHGKISQLLSDYKQLCDFTHVSDNNNFTNKLVLDDFKFIDRSELNHISNQIVRVVENMIFIIICQYKSSFLQLNKHQQAFIIDQLKETYQSEIEYVLDE</sequence>
<reference evidence="1 2" key="1">
    <citation type="submission" date="2018-07" db="EMBL/GenBank/DDBJ databases">
        <title>The molecular basis for the intramolecular migration of carboxyl group in the catabolism of para-hydroxybenzoate via gentisate.</title>
        <authorList>
            <person name="Zhao H."/>
            <person name="Xu Y."/>
            <person name="Lin S."/>
            <person name="Spain J.C."/>
            <person name="Zhou N.-Y."/>
        </authorList>
    </citation>
    <scope>NUCLEOTIDE SEQUENCE [LARGE SCALE GENOMIC DNA]</scope>
    <source>
        <strain evidence="1 2">PHB-7a</strain>
    </source>
</reference>
<gene>
    <name evidence="1" type="ORF">DTO10_15470</name>
</gene>